<reference evidence="1" key="1">
    <citation type="submission" date="2020-10" db="EMBL/GenBank/DDBJ databases">
        <title>Feather gene expression reveals the developmental basis of iridescence in African starlings.</title>
        <authorList>
            <person name="Rubenstein D.R."/>
        </authorList>
    </citation>
    <scope>NUCLEOTIDE SEQUENCE</scope>
    <source>
        <strain evidence="1">SS15</strain>
        <tissue evidence="1">Liver</tissue>
    </source>
</reference>
<evidence type="ECO:0000313" key="1">
    <source>
        <dbReference type="EMBL" id="KAG0137167.1"/>
    </source>
</evidence>
<reference evidence="2" key="3">
    <citation type="submission" date="2022-01" db="EMBL/GenBank/DDBJ databases">
        <authorList>
            <person name="Rubenstein D.R."/>
        </authorList>
    </citation>
    <scope>NUCLEOTIDE SEQUENCE</scope>
    <source>
        <strain evidence="2">SS15</strain>
        <tissue evidence="2">Liver</tissue>
    </source>
</reference>
<evidence type="ECO:0000313" key="3">
    <source>
        <dbReference type="Proteomes" id="UP000618051"/>
    </source>
</evidence>
<reference evidence="2 3" key="2">
    <citation type="journal article" date="2021" name="J. Hered.">
        <title>Feather Gene Expression Elucidates the Developmental Basis of Plumage Iridescence in African Starlings.</title>
        <authorList>
            <person name="Rubenstein D.R."/>
            <person name="Corvelo A."/>
            <person name="MacManes M.D."/>
            <person name="Maia R."/>
            <person name="Narzisi G."/>
            <person name="Rousaki A."/>
            <person name="Vandenabeele P."/>
            <person name="Shawkey M.D."/>
            <person name="Solomon J."/>
        </authorList>
    </citation>
    <scope>NUCLEOTIDE SEQUENCE [LARGE SCALE GENOMIC DNA]</scope>
    <source>
        <strain evidence="2">SS15</strain>
    </source>
</reference>
<evidence type="ECO:0000313" key="2">
    <source>
        <dbReference type="EMBL" id="KAI1240834.1"/>
    </source>
</evidence>
<comment type="caution">
    <text evidence="1">The sequence shown here is derived from an EMBL/GenBank/DDBJ whole genome shotgun (WGS) entry which is preliminary data.</text>
</comment>
<organism evidence="1">
    <name type="scientific">Lamprotornis superbus</name>
    <dbReference type="NCBI Taxonomy" id="245042"/>
    <lineage>
        <taxon>Eukaryota</taxon>
        <taxon>Metazoa</taxon>
        <taxon>Chordata</taxon>
        <taxon>Craniata</taxon>
        <taxon>Vertebrata</taxon>
        <taxon>Euteleostomi</taxon>
        <taxon>Archelosauria</taxon>
        <taxon>Archosauria</taxon>
        <taxon>Dinosauria</taxon>
        <taxon>Saurischia</taxon>
        <taxon>Theropoda</taxon>
        <taxon>Coelurosauria</taxon>
        <taxon>Aves</taxon>
        <taxon>Neognathae</taxon>
        <taxon>Neoaves</taxon>
        <taxon>Telluraves</taxon>
        <taxon>Australaves</taxon>
        <taxon>Passeriformes</taxon>
        <taxon>Sturnidae</taxon>
        <taxon>Lamprotornis</taxon>
    </lineage>
</organism>
<dbReference type="EMBL" id="JADDUC010000001">
    <property type="protein sequence ID" value="KAG0137167.1"/>
    <property type="molecule type" value="Genomic_DNA"/>
</dbReference>
<gene>
    <name evidence="1" type="ORF">IHE44_000002</name>
    <name evidence="2" type="ORF">IHE44_0009278</name>
</gene>
<dbReference type="Gene3D" id="1.20.58.60">
    <property type="match status" value="1"/>
</dbReference>
<dbReference type="SUPFAM" id="SSF46966">
    <property type="entry name" value="Spectrin repeat"/>
    <property type="match status" value="1"/>
</dbReference>
<dbReference type="AlphaFoldDB" id="A0A835P4R5"/>
<proteinExistence type="predicted"/>
<dbReference type="OrthoDB" id="10057795at2759"/>
<dbReference type="Proteomes" id="UP000618051">
    <property type="component" value="Unassembled WGS sequence"/>
</dbReference>
<protein>
    <submittedName>
        <fullName evidence="1">Utrophin</fullName>
    </submittedName>
</protein>
<feature type="non-terminal residue" evidence="1">
    <location>
        <position position="1"/>
    </location>
</feature>
<name>A0A835P4R5_9PASS</name>
<sequence>MALLGLEDIPGKCRLQETMMIGLNFSLRELLTKFEKDIQAEIDAHNDIFKSIDGNRQKMVKALGNSEEAALLQHRLDDMNQRWNDLKAKSANI</sequence>
<dbReference type="EMBL" id="JADDUC020000003">
    <property type="protein sequence ID" value="KAI1240834.1"/>
    <property type="molecule type" value="Genomic_DNA"/>
</dbReference>
<accession>A0A835P4R5</accession>
<keyword evidence="3" id="KW-1185">Reference proteome</keyword>